<name>A0A6N7SBW6_9FIRM</name>
<keyword evidence="8" id="KW-1185">Reference proteome</keyword>
<evidence type="ECO:0000313" key="8">
    <source>
        <dbReference type="Proteomes" id="UP000480929"/>
    </source>
</evidence>
<evidence type="ECO:0000313" key="7">
    <source>
        <dbReference type="Proteomes" id="UP000433575"/>
    </source>
</evidence>
<feature type="domain" description="Metalloprotease TldD/E N-terminal" evidence="2">
    <location>
        <begin position="18"/>
        <end position="82"/>
    </location>
</feature>
<evidence type="ECO:0000256" key="1">
    <source>
        <dbReference type="ARBA" id="ARBA00005836"/>
    </source>
</evidence>
<proteinExistence type="inferred from homology"/>
<dbReference type="InterPro" id="IPR035068">
    <property type="entry name" value="TldD/PmbA_N"/>
</dbReference>
<reference evidence="7 8" key="1">
    <citation type="journal article" date="2019" name="Nat. Med.">
        <title>A library of human gut bacterial isolates paired with longitudinal multiomics data enables mechanistic microbiome research.</title>
        <authorList>
            <person name="Poyet M."/>
            <person name="Groussin M."/>
            <person name="Gibbons S.M."/>
            <person name="Avila-Pacheco J."/>
            <person name="Jiang X."/>
            <person name="Kearney S.M."/>
            <person name="Perrotta A.R."/>
            <person name="Berdy B."/>
            <person name="Zhao S."/>
            <person name="Lieberman T.D."/>
            <person name="Swanson P.K."/>
            <person name="Smith M."/>
            <person name="Roesemann S."/>
            <person name="Alexander J.E."/>
            <person name="Rich S.A."/>
            <person name="Livny J."/>
            <person name="Vlamakis H."/>
            <person name="Clish C."/>
            <person name="Bullock K."/>
            <person name="Deik A."/>
            <person name="Scott J."/>
            <person name="Pierce K.A."/>
            <person name="Xavier R.J."/>
            <person name="Alm E.J."/>
        </authorList>
    </citation>
    <scope>NUCLEOTIDE SEQUENCE [LARGE SCALE GENOMIC DNA]</scope>
    <source>
        <strain evidence="5 7">BIOML-A4</strain>
        <strain evidence="6 8">BIOML-A5</strain>
    </source>
</reference>
<dbReference type="PANTHER" id="PTHR43421">
    <property type="entry name" value="METALLOPROTEASE PMBA"/>
    <property type="match status" value="1"/>
</dbReference>
<evidence type="ECO:0000313" key="5">
    <source>
        <dbReference type="EMBL" id="MSA91259.1"/>
    </source>
</evidence>
<sequence>MIAETLLKFAREEGLEEAEVYQSQTQTLRFDILDQQSRQFVVSDSSGLSLRGTRKGRCASVYSEKTDEASLQALAKQCRELADALETEDTVLFTPGQTPMTDDRSDKTLAKHTASEKIEFMKKIEAAALKKDSRIQRVSACGYQEVASLTTLANTQGLQRTRSSTLGLITLSVIASDGKEQTNGFSWRSIKDLTSQDADELVEEAVQEAVSKLSAVRIPSGRYPAILRYDVATDLLGSLWSMFSSEQIQKDLSVLKDRQGQAVMSPLITIVDDPQLPDGFVSCDFDDEGVPTQRTVLVEKGVFKEALYDRKSALKANRASTGNGFKNGCSSPVQISPTNLLVEPGDQSLDAMIAQMEEGVLITDLQGLHAGLNPLTTDFSLQASGFKIEKGQIAYPIHLITIAANYLEMMNSIVALGNDGRQDLNGVRCSSLYVENLAISGE</sequence>
<protein>
    <recommendedName>
        <fullName evidence="9">TldD/PmbA family protein</fullName>
    </recommendedName>
</protein>
<organism evidence="5 7">
    <name type="scientific">Holdemania massiliensis</name>
    <dbReference type="NCBI Taxonomy" id="1468449"/>
    <lineage>
        <taxon>Bacteria</taxon>
        <taxon>Bacillati</taxon>
        <taxon>Bacillota</taxon>
        <taxon>Erysipelotrichia</taxon>
        <taxon>Erysipelotrichales</taxon>
        <taxon>Erysipelotrichaceae</taxon>
        <taxon>Holdemania</taxon>
    </lineage>
</organism>
<evidence type="ECO:0000259" key="2">
    <source>
        <dbReference type="Pfam" id="PF01523"/>
    </source>
</evidence>
<dbReference type="Proteomes" id="UP000433575">
    <property type="component" value="Unassembled WGS sequence"/>
</dbReference>
<dbReference type="Pfam" id="PF19289">
    <property type="entry name" value="PmbA_TldD_3rd"/>
    <property type="match status" value="1"/>
</dbReference>
<evidence type="ECO:0000259" key="4">
    <source>
        <dbReference type="Pfam" id="PF19290"/>
    </source>
</evidence>
<dbReference type="InterPro" id="IPR002510">
    <property type="entry name" value="Metalloprtase-TldD/E_N"/>
</dbReference>
<evidence type="ECO:0000313" key="6">
    <source>
        <dbReference type="EMBL" id="MSC35036.1"/>
    </source>
</evidence>
<dbReference type="Pfam" id="PF01523">
    <property type="entry name" value="PmbA_TldD_1st"/>
    <property type="match status" value="1"/>
</dbReference>
<dbReference type="Pfam" id="PF19290">
    <property type="entry name" value="PmbA_TldD_2nd"/>
    <property type="match status" value="1"/>
</dbReference>
<dbReference type="Gene3D" id="3.30.2290.10">
    <property type="entry name" value="PmbA/TldD superfamily"/>
    <property type="match status" value="1"/>
</dbReference>
<feature type="domain" description="Metalloprotease TldD/E C-terminal" evidence="3">
    <location>
        <begin position="220"/>
        <end position="441"/>
    </location>
</feature>
<comment type="caution">
    <text evidence="5">The sequence shown here is derived from an EMBL/GenBank/DDBJ whole genome shotgun (WGS) entry which is preliminary data.</text>
</comment>
<dbReference type="InterPro" id="IPR047657">
    <property type="entry name" value="PmbA"/>
</dbReference>
<comment type="similarity">
    <text evidence="1">Belongs to the peptidase U62 family.</text>
</comment>
<evidence type="ECO:0000259" key="3">
    <source>
        <dbReference type="Pfam" id="PF19289"/>
    </source>
</evidence>
<dbReference type="Proteomes" id="UP000480929">
    <property type="component" value="Unassembled WGS sequence"/>
</dbReference>
<dbReference type="AlphaFoldDB" id="A0A6N7SBW6"/>
<dbReference type="InterPro" id="IPR045569">
    <property type="entry name" value="Metalloprtase-TldD/E_C"/>
</dbReference>
<dbReference type="InterPro" id="IPR036059">
    <property type="entry name" value="TldD/PmbA_sf"/>
</dbReference>
<dbReference type="InterPro" id="IPR045570">
    <property type="entry name" value="Metalloprtase-TldD/E_cen_dom"/>
</dbReference>
<dbReference type="EMBL" id="WKPI01000052">
    <property type="protein sequence ID" value="MSC35036.1"/>
    <property type="molecule type" value="Genomic_DNA"/>
</dbReference>
<dbReference type="GO" id="GO:0006508">
    <property type="term" value="P:proteolysis"/>
    <property type="evidence" value="ECO:0007669"/>
    <property type="project" value="InterPro"/>
</dbReference>
<accession>A0A6N7SBW6</accession>
<feature type="domain" description="Metalloprotease TldD/E central" evidence="4">
    <location>
        <begin position="111"/>
        <end position="213"/>
    </location>
</feature>
<dbReference type="PANTHER" id="PTHR43421:SF1">
    <property type="entry name" value="METALLOPROTEASE PMBA"/>
    <property type="match status" value="1"/>
</dbReference>
<dbReference type="GO" id="GO:0008237">
    <property type="term" value="F:metallopeptidase activity"/>
    <property type="evidence" value="ECO:0007669"/>
    <property type="project" value="InterPro"/>
</dbReference>
<dbReference type="EMBL" id="WKPJ01000049">
    <property type="protein sequence ID" value="MSA91259.1"/>
    <property type="molecule type" value="Genomic_DNA"/>
</dbReference>
<dbReference type="SUPFAM" id="SSF111283">
    <property type="entry name" value="Putative modulator of DNA gyrase, PmbA/TldD"/>
    <property type="match status" value="1"/>
</dbReference>
<dbReference type="GO" id="GO:0005829">
    <property type="term" value="C:cytosol"/>
    <property type="evidence" value="ECO:0007669"/>
    <property type="project" value="TreeGrafter"/>
</dbReference>
<dbReference type="RefSeq" id="WP_154240590.1">
    <property type="nucleotide sequence ID" value="NZ_WKPI01000052.1"/>
</dbReference>
<evidence type="ECO:0008006" key="9">
    <source>
        <dbReference type="Google" id="ProtNLM"/>
    </source>
</evidence>
<gene>
    <name evidence="6" type="ORF">GKD88_18120</name>
    <name evidence="5" type="ORF">GKE08_18210</name>
</gene>
<dbReference type="OrthoDB" id="9803618at2"/>